<dbReference type="Proteomes" id="UP000543642">
    <property type="component" value="Unassembled WGS sequence"/>
</dbReference>
<dbReference type="PANTHER" id="PTHR35902:SF6">
    <property type="entry name" value="CONSERVED WITHIN P. AEROPHILUM"/>
    <property type="match status" value="1"/>
</dbReference>
<keyword evidence="2" id="KW-1133">Transmembrane helix</keyword>
<accession>A0A7W8HAA3</accession>
<feature type="compositionally biased region" description="Acidic residues" evidence="1">
    <location>
        <begin position="246"/>
        <end position="273"/>
    </location>
</feature>
<proteinExistence type="predicted"/>
<evidence type="ECO:0000256" key="1">
    <source>
        <dbReference type="SAM" id="MobiDB-lite"/>
    </source>
</evidence>
<keyword evidence="2" id="KW-0812">Transmembrane</keyword>
<comment type="caution">
    <text evidence="3">The sequence shown here is derived from an EMBL/GenBank/DDBJ whole genome shotgun (WGS) entry which is preliminary data.</text>
</comment>
<dbReference type="Gene3D" id="2.60.40.10">
    <property type="entry name" value="Immunoglobulins"/>
    <property type="match status" value="1"/>
</dbReference>
<evidence type="ECO:0000313" key="3">
    <source>
        <dbReference type="EMBL" id="MBB5264643.1"/>
    </source>
</evidence>
<evidence type="ECO:0008006" key="5">
    <source>
        <dbReference type="Google" id="ProtNLM"/>
    </source>
</evidence>
<sequence>MNHKNWFRIGIIFMAVVFLTVWLPGFGAALAADHSWNNSYFAIDDENIYEGMIFPGDGSGKLYMPVKNKTVYLPLIYLPKNSSVVPGSVRVFIEADEKAEKNMKILKYDIKAKNAFARNDPARQAWVVEWRPALKSQTSAGKFPALIRIEADIDQDGGRERIMVEEELQLIFRDYSQDEEESQTDESAPGETGGDWPEETTESGSTGESAGEDGGGETAVGETGEGLDTGTPSESENTGDTQESGESQETEDIGESGEFQETEDTGESGEPGETDGGSETAETEVTDTVPGETFEDETRGSQTGELQDVLPDGGMDMGGIADTSGGAVSWGGAGAGQEDPQAPPKLRIIDCTVDKEEIYPGDDVEIYVTLKNSSAKSCVEDVRIVYESATGEVLPAGSSNSVYVDYIAPGGTCNISFSMEVGYTLTSETQKITLAMEFTDEDAQALSSSESIFLKITPSFDVLVDQPSMAASVESGTAQDITVKVYNTGGSLVKNVICSLEMDGVTGSGSAFGGDIVPGENAEIVLHTLIGKLTRSVGSGGGATGSAGKSSEYGQTTGTVVVRYEDEAGNEYTQKVSVTTQITPPEGEANPVEPVEKSSQWWVSIVLGLVAVQVVIFVLIGVHRRRNV</sequence>
<organism evidence="3 4">
    <name type="scientific">Catenibacillus scindens</name>
    <dbReference type="NCBI Taxonomy" id="673271"/>
    <lineage>
        <taxon>Bacteria</taxon>
        <taxon>Bacillati</taxon>
        <taxon>Bacillota</taxon>
        <taxon>Clostridia</taxon>
        <taxon>Lachnospirales</taxon>
        <taxon>Lachnospiraceae</taxon>
        <taxon>Catenibacillus</taxon>
    </lineage>
</organism>
<feature type="compositionally biased region" description="Polar residues" evidence="1">
    <location>
        <begin position="230"/>
        <end position="245"/>
    </location>
</feature>
<evidence type="ECO:0000313" key="4">
    <source>
        <dbReference type="Proteomes" id="UP000543642"/>
    </source>
</evidence>
<reference evidence="3 4" key="1">
    <citation type="submission" date="2020-08" db="EMBL/GenBank/DDBJ databases">
        <title>Genomic Encyclopedia of Type Strains, Phase IV (KMG-IV): sequencing the most valuable type-strain genomes for metagenomic binning, comparative biology and taxonomic classification.</title>
        <authorList>
            <person name="Goeker M."/>
        </authorList>
    </citation>
    <scope>NUCLEOTIDE SEQUENCE [LARGE SCALE GENOMIC DNA]</scope>
    <source>
        <strain evidence="3 4">DSM 106146</strain>
    </source>
</reference>
<dbReference type="InterPro" id="IPR013783">
    <property type="entry name" value="Ig-like_fold"/>
</dbReference>
<dbReference type="AlphaFoldDB" id="A0A7W8HAA3"/>
<feature type="transmembrane region" description="Helical" evidence="2">
    <location>
        <begin position="601"/>
        <end position="622"/>
    </location>
</feature>
<evidence type="ECO:0000256" key="2">
    <source>
        <dbReference type="SAM" id="Phobius"/>
    </source>
</evidence>
<name>A0A7W8HAA3_9FIRM</name>
<keyword evidence="2" id="KW-0472">Membrane</keyword>
<dbReference type="EMBL" id="JACHFW010000006">
    <property type="protein sequence ID" value="MBB5264643.1"/>
    <property type="molecule type" value="Genomic_DNA"/>
</dbReference>
<feature type="region of interest" description="Disordered" evidence="1">
    <location>
        <begin position="175"/>
        <end position="343"/>
    </location>
</feature>
<dbReference type="RefSeq" id="WP_183773439.1">
    <property type="nucleotide sequence ID" value="NZ_JACHFW010000006.1"/>
</dbReference>
<dbReference type="PANTHER" id="PTHR35902">
    <property type="entry name" value="S-LAYER DOMAIN-LIKE PROTEIN-RELATED"/>
    <property type="match status" value="1"/>
</dbReference>
<protein>
    <recommendedName>
        <fullName evidence="5">CARDB domain-containing protein</fullName>
    </recommendedName>
</protein>
<gene>
    <name evidence="3" type="ORF">HNP82_001771</name>
</gene>
<keyword evidence="4" id="KW-1185">Reference proteome</keyword>